<dbReference type="PANTHER" id="PTHR21071:SF4">
    <property type="entry name" value="UDP-N-ACETYLENOLPYRUVOYLGLUCOSAMINE REDUCTASE"/>
    <property type="match status" value="1"/>
</dbReference>
<dbReference type="InterPro" id="IPR016166">
    <property type="entry name" value="FAD-bd_PCMH"/>
</dbReference>
<comment type="function">
    <text evidence="2 19">Cell wall formation.</text>
</comment>
<comment type="catalytic activity">
    <reaction evidence="18 19">
        <text>UDP-N-acetyl-alpha-D-muramate + NADP(+) = UDP-N-acetyl-3-O-(1-carboxyvinyl)-alpha-D-glucosamine + NADPH + H(+)</text>
        <dbReference type="Rhea" id="RHEA:12248"/>
        <dbReference type="ChEBI" id="CHEBI:15378"/>
        <dbReference type="ChEBI" id="CHEBI:57783"/>
        <dbReference type="ChEBI" id="CHEBI:58349"/>
        <dbReference type="ChEBI" id="CHEBI:68483"/>
        <dbReference type="ChEBI" id="CHEBI:70757"/>
        <dbReference type="EC" id="1.3.1.98"/>
    </reaction>
</comment>
<dbReference type="Proteomes" id="UP000017184">
    <property type="component" value="Chromosome"/>
</dbReference>
<dbReference type="PROSITE" id="PS51387">
    <property type="entry name" value="FAD_PCMH"/>
    <property type="match status" value="1"/>
</dbReference>
<evidence type="ECO:0000256" key="10">
    <source>
        <dbReference type="ARBA" id="ARBA00022827"/>
    </source>
</evidence>
<feature type="domain" description="FAD-binding PCMH-type" evidence="20">
    <location>
        <begin position="39"/>
        <end position="231"/>
    </location>
</feature>
<keyword evidence="14 19" id="KW-0560">Oxidoreductase</keyword>
<evidence type="ECO:0000256" key="16">
    <source>
        <dbReference type="ARBA" id="ARBA00023316"/>
    </source>
</evidence>
<dbReference type="HAMAP" id="MF_00037">
    <property type="entry name" value="MurB"/>
    <property type="match status" value="1"/>
</dbReference>
<dbReference type="Pfam" id="PF02873">
    <property type="entry name" value="MurB_C"/>
    <property type="match status" value="1"/>
</dbReference>
<dbReference type="GO" id="GO:0051301">
    <property type="term" value="P:cell division"/>
    <property type="evidence" value="ECO:0007669"/>
    <property type="project" value="UniProtKB-KW"/>
</dbReference>
<keyword evidence="11 19" id="KW-0521">NADP</keyword>
<evidence type="ECO:0000256" key="14">
    <source>
        <dbReference type="ARBA" id="ARBA00023002"/>
    </source>
</evidence>
<comment type="similarity">
    <text evidence="19">Belongs to the MurB family.</text>
</comment>
<dbReference type="GO" id="GO:0005829">
    <property type="term" value="C:cytosol"/>
    <property type="evidence" value="ECO:0007669"/>
    <property type="project" value="TreeGrafter"/>
</dbReference>
<dbReference type="STRING" id="946483.Cenrod_0407"/>
<comment type="subcellular location">
    <subcellularLocation>
        <location evidence="3 19">Cytoplasm</location>
    </subcellularLocation>
</comment>
<evidence type="ECO:0000256" key="2">
    <source>
        <dbReference type="ARBA" id="ARBA00003921"/>
    </source>
</evidence>
<dbReference type="InterPro" id="IPR016167">
    <property type="entry name" value="FAD-bd_PCMH_sub1"/>
</dbReference>
<dbReference type="InterPro" id="IPR016169">
    <property type="entry name" value="FAD-bd_PCMH_sub2"/>
</dbReference>
<evidence type="ECO:0000256" key="6">
    <source>
        <dbReference type="ARBA" id="ARBA00015188"/>
    </source>
</evidence>
<evidence type="ECO:0000256" key="1">
    <source>
        <dbReference type="ARBA" id="ARBA00001974"/>
    </source>
</evidence>
<feature type="active site" evidence="19">
    <location>
        <position position="380"/>
    </location>
</feature>
<keyword evidence="7 19" id="KW-0963">Cytoplasm</keyword>
<evidence type="ECO:0000256" key="5">
    <source>
        <dbReference type="ARBA" id="ARBA00012518"/>
    </source>
</evidence>
<comment type="cofactor">
    <cofactor evidence="1 19">
        <name>FAD</name>
        <dbReference type="ChEBI" id="CHEBI:57692"/>
    </cofactor>
</comment>
<keyword evidence="15 19" id="KW-0131">Cell cycle</keyword>
<dbReference type="InterPro" id="IPR036318">
    <property type="entry name" value="FAD-bd_PCMH-like_sf"/>
</dbReference>
<keyword evidence="8 19" id="KW-0132">Cell division</keyword>
<accession>U5N8D8</accession>
<dbReference type="Pfam" id="PF01565">
    <property type="entry name" value="FAD_binding_4"/>
    <property type="match status" value="1"/>
</dbReference>
<evidence type="ECO:0000256" key="7">
    <source>
        <dbReference type="ARBA" id="ARBA00022490"/>
    </source>
</evidence>
<dbReference type="GO" id="GO:0009252">
    <property type="term" value="P:peptidoglycan biosynthetic process"/>
    <property type="evidence" value="ECO:0007669"/>
    <property type="project" value="UniProtKB-UniRule"/>
</dbReference>
<reference evidence="21 22" key="1">
    <citation type="journal article" date="2013" name="Genome Biol.">
        <title>Genomic analysis reveals key aspects of prokaryotic symbiosis in the phototrophic consortium "Chlorochromatium aggregatum".</title>
        <authorList>
            <person name="Liu Z."/>
            <person name="Muller J."/>
            <person name="Li T."/>
            <person name="Alvey R.M."/>
            <person name="Vogl K."/>
            <person name="Frigaard N.U."/>
            <person name="Rockwell N.C."/>
            <person name="Boyd E.S."/>
            <person name="Tomsho L.P."/>
            <person name="Schuster S.C."/>
            <person name="Henke P."/>
            <person name="Rohde M."/>
            <person name="Overmann J."/>
            <person name="Bryant D.A."/>
        </authorList>
    </citation>
    <scope>NUCLEOTIDE SEQUENCE [LARGE SCALE GENOMIC DNA]</scope>
    <source>
        <strain evidence="21">CR</strain>
    </source>
</reference>
<organism evidence="21 22">
    <name type="scientific">Candidatus Symbiobacter mobilis CR</name>
    <dbReference type="NCBI Taxonomy" id="946483"/>
    <lineage>
        <taxon>Bacteria</taxon>
        <taxon>Pseudomonadati</taxon>
        <taxon>Pseudomonadota</taxon>
        <taxon>Betaproteobacteria</taxon>
        <taxon>Burkholderiales</taxon>
        <taxon>Comamonadaceae</taxon>
    </lineage>
</organism>
<dbReference type="InterPro" id="IPR006094">
    <property type="entry name" value="Oxid_FAD_bind_N"/>
</dbReference>
<evidence type="ECO:0000256" key="13">
    <source>
        <dbReference type="ARBA" id="ARBA00022984"/>
    </source>
</evidence>
<dbReference type="GO" id="GO:0008762">
    <property type="term" value="F:UDP-N-acetylmuramate dehydrogenase activity"/>
    <property type="evidence" value="ECO:0007669"/>
    <property type="project" value="UniProtKB-UniRule"/>
</dbReference>
<sequence length="384" mass="41233">MGIEGMHAGVESTLAGGCDNSAMDVLRNVSLRSFNTLGADVQAQALVQVACEADIHALLGDATWRDVPILILGGGSNIVLTRDVPGLVLSVALRGRRLVRETEHLRIVEAAAGEPWHDFVAWTLDNGWPGLENLAGIPGTVGAAPVQNIGAYGVELQDRFDELDYIDLRTGQTGTLGAAECGFGYRQSIFRYGTWLAEGKRAGQEEPDKQGAASLRGHALITRVRFALPKVYQPVLGYADIEQRLLAAGGAEPDARTLFDWVCEIRSAKLPDPREPGLGNVGSFFKNPTVSEEQFQHIIGRHPHLVHYRLGDGTIKFAAAWMIDACGWKAQSMGPARVYARHAIVLVHPGGPAAGAEVLALARAIQASVCERFGVVLEIEPVVV</sequence>
<evidence type="ECO:0000256" key="19">
    <source>
        <dbReference type="HAMAP-Rule" id="MF_00037"/>
    </source>
</evidence>
<dbReference type="AlphaFoldDB" id="U5N8D8"/>
<dbReference type="GO" id="GO:0071555">
    <property type="term" value="P:cell wall organization"/>
    <property type="evidence" value="ECO:0007669"/>
    <property type="project" value="UniProtKB-KW"/>
</dbReference>
<feature type="active site" evidence="19">
    <location>
        <position position="186"/>
    </location>
</feature>
<dbReference type="Gene3D" id="3.30.465.10">
    <property type="match status" value="1"/>
</dbReference>
<gene>
    <name evidence="19 21" type="primary">murB</name>
    <name evidence="21" type="ORF">Cenrod_0407</name>
</gene>
<dbReference type="SUPFAM" id="SSF56194">
    <property type="entry name" value="Uridine diphospho-N-Acetylenolpyruvylglucosamine reductase, MurB, C-terminal domain"/>
    <property type="match status" value="1"/>
</dbReference>
<dbReference type="GO" id="GO:0008360">
    <property type="term" value="P:regulation of cell shape"/>
    <property type="evidence" value="ECO:0007669"/>
    <property type="project" value="UniProtKB-KW"/>
</dbReference>
<evidence type="ECO:0000256" key="8">
    <source>
        <dbReference type="ARBA" id="ARBA00022618"/>
    </source>
</evidence>
<evidence type="ECO:0000256" key="3">
    <source>
        <dbReference type="ARBA" id="ARBA00004496"/>
    </source>
</evidence>
<dbReference type="NCBIfam" id="TIGR00179">
    <property type="entry name" value="murB"/>
    <property type="match status" value="1"/>
</dbReference>
<evidence type="ECO:0000256" key="9">
    <source>
        <dbReference type="ARBA" id="ARBA00022630"/>
    </source>
</evidence>
<feature type="active site" description="Proton donor" evidence="19">
    <location>
        <position position="283"/>
    </location>
</feature>
<evidence type="ECO:0000256" key="17">
    <source>
        <dbReference type="ARBA" id="ARBA00031026"/>
    </source>
</evidence>
<dbReference type="EMBL" id="CP004885">
    <property type="protein sequence ID" value="AGX86528.1"/>
    <property type="molecule type" value="Genomic_DNA"/>
</dbReference>
<evidence type="ECO:0000256" key="18">
    <source>
        <dbReference type="ARBA" id="ARBA00048914"/>
    </source>
</evidence>
<dbReference type="EC" id="1.3.1.98" evidence="5 19"/>
<name>U5N8D8_9BURK</name>
<dbReference type="HOGENOM" id="CLU_035304_0_0_4"/>
<evidence type="ECO:0000313" key="21">
    <source>
        <dbReference type="EMBL" id="AGX86528.1"/>
    </source>
</evidence>
<evidence type="ECO:0000256" key="4">
    <source>
        <dbReference type="ARBA" id="ARBA00004752"/>
    </source>
</evidence>
<dbReference type="eggNOG" id="COG0812">
    <property type="taxonomic scope" value="Bacteria"/>
</dbReference>
<evidence type="ECO:0000313" key="22">
    <source>
        <dbReference type="Proteomes" id="UP000017184"/>
    </source>
</evidence>
<dbReference type="GO" id="GO:0071949">
    <property type="term" value="F:FAD binding"/>
    <property type="evidence" value="ECO:0007669"/>
    <property type="project" value="InterPro"/>
</dbReference>
<dbReference type="Gene3D" id="3.90.78.10">
    <property type="entry name" value="UDP-N-acetylenolpyruvoylglucosamine reductase, C-terminal domain"/>
    <property type="match status" value="1"/>
</dbReference>
<dbReference type="InterPro" id="IPR003170">
    <property type="entry name" value="MurB"/>
</dbReference>
<keyword evidence="12 19" id="KW-0133">Cell shape</keyword>
<dbReference type="SUPFAM" id="SSF56176">
    <property type="entry name" value="FAD-binding/transporter-associated domain-like"/>
    <property type="match status" value="1"/>
</dbReference>
<keyword evidence="10 19" id="KW-0274">FAD</keyword>
<dbReference type="InterPro" id="IPR011601">
    <property type="entry name" value="MurB_C"/>
</dbReference>
<proteinExistence type="inferred from homology"/>
<dbReference type="PANTHER" id="PTHR21071">
    <property type="entry name" value="UDP-N-ACETYLENOLPYRUVOYLGLUCOSAMINE REDUCTASE"/>
    <property type="match status" value="1"/>
</dbReference>
<evidence type="ECO:0000259" key="20">
    <source>
        <dbReference type="PROSITE" id="PS51387"/>
    </source>
</evidence>
<dbReference type="Gene3D" id="3.30.43.10">
    <property type="entry name" value="Uridine Diphospho-n-acetylenolpyruvylglucosamine Reductase, domain 2"/>
    <property type="match status" value="1"/>
</dbReference>
<evidence type="ECO:0000256" key="12">
    <source>
        <dbReference type="ARBA" id="ARBA00022960"/>
    </source>
</evidence>
<dbReference type="PATRIC" id="fig|946483.4.peg.411"/>
<keyword evidence="9 19" id="KW-0285">Flavoprotein</keyword>
<keyword evidence="22" id="KW-1185">Reference proteome</keyword>
<evidence type="ECO:0000256" key="11">
    <source>
        <dbReference type="ARBA" id="ARBA00022857"/>
    </source>
</evidence>
<keyword evidence="16 19" id="KW-0961">Cell wall biogenesis/degradation</keyword>
<protein>
    <recommendedName>
        <fullName evidence="6 19">UDP-N-acetylenolpyruvoylglucosamine reductase</fullName>
        <ecNumber evidence="5 19">1.3.1.98</ecNumber>
    </recommendedName>
    <alternativeName>
        <fullName evidence="17 19">UDP-N-acetylmuramate dehydrogenase</fullName>
    </alternativeName>
</protein>
<keyword evidence="13 19" id="KW-0573">Peptidoglycan synthesis</keyword>
<dbReference type="KEGG" id="cbx:Cenrod_0407"/>
<dbReference type="UniPathway" id="UPA00219"/>
<comment type="pathway">
    <text evidence="4 19">Cell wall biogenesis; peptidoglycan biosynthesis.</text>
</comment>
<evidence type="ECO:0000256" key="15">
    <source>
        <dbReference type="ARBA" id="ARBA00023306"/>
    </source>
</evidence>
<dbReference type="InterPro" id="IPR036635">
    <property type="entry name" value="MurB_C_sf"/>
</dbReference>